<evidence type="ECO:0000313" key="11">
    <source>
        <dbReference type="EMBL" id="CAH0540035.1"/>
    </source>
</evidence>
<organism evidence="11 12">
    <name type="scientific">Vibrio marisflavi CECT 7928</name>
    <dbReference type="NCBI Taxonomy" id="634439"/>
    <lineage>
        <taxon>Bacteria</taxon>
        <taxon>Pseudomonadati</taxon>
        <taxon>Pseudomonadota</taxon>
        <taxon>Gammaproteobacteria</taxon>
        <taxon>Vibrionales</taxon>
        <taxon>Vibrionaceae</taxon>
        <taxon>Vibrio</taxon>
    </lineage>
</organism>
<keyword evidence="4" id="KW-1003">Cell membrane</keyword>
<evidence type="ECO:0000256" key="4">
    <source>
        <dbReference type="ARBA" id="ARBA00022475"/>
    </source>
</evidence>
<keyword evidence="10" id="KW-0997">Cell inner membrane</keyword>
<proteinExistence type="inferred from homology"/>
<dbReference type="Pfam" id="PF03748">
    <property type="entry name" value="FliL"/>
    <property type="match status" value="1"/>
</dbReference>
<keyword evidence="12" id="KW-1185">Reference proteome</keyword>
<name>A0ABM9A5E6_9VIBR</name>
<dbReference type="EMBL" id="CAKLDM010000002">
    <property type="protein sequence ID" value="CAH0540035.1"/>
    <property type="molecule type" value="Genomic_DNA"/>
</dbReference>
<keyword evidence="9 10" id="KW-0472">Membrane</keyword>
<sequence length="145" mass="16456">MQKKNFIGLIASLAVGVVIGTAGLYLYQAATQTNVIANKHPKPLYQEVKPLVVSLMQQGEIHYFEVDLTVVTHNVREEKQLQAYQPFLRSNLISFISHYPFKYLANSANEAKFRLAALKEIRTIMQQKTGQESISDLLITKYVLE</sequence>
<keyword evidence="6 10" id="KW-0812">Transmembrane</keyword>
<evidence type="ECO:0000313" key="12">
    <source>
        <dbReference type="Proteomes" id="UP000838748"/>
    </source>
</evidence>
<evidence type="ECO:0000256" key="2">
    <source>
        <dbReference type="ARBA" id="ARBA00004162"/>
    </source>
</evidence>
<evidence type="ECO:0000256" key="7">
    <source>
        <dbReference type="ARBA" id="ARBA00022779"/>
    </source>
</evidence>
<protein>
    <recommendedName>
        <fullName evidence="10">Flagellar protein FliL</fullName>
    </recommendedName>
</protein>
<feature type="transmembrane region" description="Helical" evidence="10">
    <location>
        <begin position="7"/>
        <end position="27"/>
    </location>
</feature>
<dbReference type="PANTHER" id="PTHR35091">
    <property type="entry name" value="FLAGELLAR PROTEIN FLIL"/>
    <property type="match status" value="1"/>
</dbReference>
<accession>A0ABM9A5E6</accession>
<evidence type="ECO:0000256" key="3">
    <source>
        <dbReference type="ARBA" id="ARBA00008281"/>
    </source>
</evidence>
<evidence type="ECO:0000256" key="10">
    <source>
        <dbReference type="RuleBase" id="RU364125"/>
    </source>
</evidence>
<dbReference type="Proteomes" id="UP000838748">
    <property type="component" value="Unassembled WGS sequence"/>
</dbReference>
<comment type="similarity">
    <text evidence="3 10">Belongs to the FliL family.</text>
</comment>
<comment type="caution">
    <text evidence="11">The sequence shown here is derived from an EMBL/GenBank/DDBJ whole genome shotgun (WGS) entry which is preliminary data.</text>
</comment>
<keyword evidence="5 10" id="KW-0145">Chemotaxis</keyword>
<evidence type="ECO:0000256" key="1">
    <source>
        <dbReference type="ARBA" id="ARBA00002254"/>
    </source>
</evidence>
<dbReference type="InterPro" id="IPR005503">
    <property type="entry name" value="FliL"/>
</dbReference>
<keyword evidence="8 10" id="KW-1133">Transmembrane helix</keyword>
<keyword evidence="7 10" id="KW-0283">Flagellar rotation</keyword>
<comment type="subcellular location">
    <subcellularLocation>
        <location evidence="10">Cell inner membrane</location>
    </subcellularLocation>
    <subcellularLocation>
        <location evidence="2">Cell membrane</location>
        <topology evidence="2">Single-pass membrane protein</topology>
    </subcellularLocation>
</comment>
<dbReference type="RefSeq" id="WP_237362071.1">
    <property type="nucleotide sequence ID" value="NZ_CAKLDM010000002.1"/>
</dbReference>
<evidence type="ECO:0000256" key="6">
    <source>
        <dbReference type="ARBA" id="ARBA00022692"/>
    </source>
</evidence>
<dbReference type="PANTHER" id="PTHR35091:SF2">
    <property type="entry name" value="FLAGELLAR PROTEIN FLIL"/>
    <property type="match status" value="1"/>
</dbReference>
<gene>
    <name evidence="11" type="ORF">VMF7928_02583</name>
</gene>
<evidence type="ECO:0000256" key="9">
    <source>
        <dbReference type="ARBA" id="ARBA00023136"/>
    </source>
</evidence>
<evidence type="ECO:0000256" key="5">
    <source>
        <dbReference type="ARBA" id="ARBA00022500"/>
    </source>
</evidence>
<reference evidence="11" key="1">
    <citation type="submission" date="2021-11" db="EMBL/GenBank/DDBJ databases">
        <authorList>
            <person name="Rodrigo-Torres L."/>
            <person name="Arahal R. D."/>
            <person name="Lucena T."/>
        </authorList>
    </citation>
    <scope>NUCLEOTIDE SEQUENCE</scope>
    <source>
        <strain evidence="11">CECT 7928</strain>
    </source>
</reference>
<comment type="function">
    <text evidence="1 10">Controls the rotational direction of flagella during chemotaxis.</text>
</comment>
<evidence type="ECO:0000256" key="8">
    <source>
        <dbReference type="ARBA" id="ARBA00022989"/>
    </source>
</evidence>